<comment type="caution">
    <text evidence="8">The sequence shown here is derived from an EMBL/GenBank/DDBJ whole genome shotgun (WGS) entry which is preliminary data.</text>
</comment>
<evidence type="ECO:0000313" key="8">
    <source>
        <dbReference type="EMBL" id="KHN83009.1"/>
    </source>
</evidence>
<feature type="binding site" evidence="7">
    <location>
        <position position="172"/>
    </location>
    <ligand>
        <name>a divalent metal cation</name>
        <dbReference type="ChEBI" id="CHEBI:60240"/>
        <label>2</label>
    </ligand>
</feature>
<dbReference type="OrthoDB" id="413993at2759"/>
<dbReference type="CDD" id="cd01310">
    <property type="entry name" value="TatD_DNAse"/>
    <property type="match status" value="1"/>
</dbReference>
<dbReference type="InterPro" id="IPR032466">
    <property type="entry name" value="Metal_Hydrolase"/>
</dbReference>
<evidence type="ECO:0000256" key="1">
    <source>
        <dbReference type="ARBA" id="ARBA00009275"/>
    </source>
</evidence>
<proteinExistence type="inferred from homology"/>
<dbReference type="PIRSF" id="PIRSF005902">
    <property type="entry name" value="DNase_TatD"/>
    <property type="match status" value="1"/>
</dbReference>
<dbReference type="AlphaFoldDB" id="A0A0B2VNR2"/>
<keyword evidence="3 7" id="KW-0479">Metal-binding</keyword>
<accession>A0A0B2VNR2</accession>
<dbReference type="SUPFAM" id="SSF51556">
    <property type="entry name" value="Metallo-dependent hydrolases"/>
    <property type="match status" value="2"/>
</dbReference>
<gene>
    <name evidence="8" type="primary">tatD</name>
    <name evidence="8" type="ORF">Tcan_06458</name>
</gene>
<dbReference type="Pfam" id="PF01026">
    <property type="entry name" value="TatD_DNase"/>
    <property type="match status" value="1"/>
</dbReference>
<dbReference type="InterPro" id="IPR001130">
    <property type="entry name" value="TatD-like"/>
</dbReference>
<evidence type="ECO:0000256" key="7">
    <source>
        <dbReference type="PIRSR" id="PIRSR005902-1"/>
    </source>
</evidence>
<evidence type="ECO:0000313" key="9">
    <source>
        <dbReference type="Proteomes" id="UP000031036"/>
    </source>
</evidence>
<feature type="binding site" evidence="7">
    <location>
        <position position="136"/>
    </location>
    <ligand>
        <name>a divalent metal cation</name>
        <dbReference type="ChEBI" id="CHEBI:60240"/>
        <label>1</label>
    </ligand>
</feature>
<reference evidence="8 9" key="1">
    <citation type="submission" date="2014-11" db="EMBL/GenBank/DDBJ databases">
        <title>Genetic blueprint of the zoonotic pathogen Toxocara canis.</title>
        <authorList>
            <person name="Zhu X.-Q."/>
            <person name="Korhonen P.K."/>
            <person name="Cai H."/>
            <person name="Young N.D."/>
            <person name="Nejsum P."/>
            <person name="von Samson-Himmelstjerna G."/>
            <person name="Boag P.R."/>
            <person name="Tan P."/>
            <person name="Li Q."/>
            <person name="Min J."/>
            <person name="Yang Y."/>
            <person name="Wang X."/>
            <person name="Fang X."/>
            <person name="Hall R.S."/>
            <person name="Hofmann A."/>
            <person name="Sternberg P.W."/>
            <person name="Jex A.R."/>
            <person name="Gasser R.B."/>
        </authorList>
    </citation>
    <scope>NUCLEOTIDE SEQUENCE [LARGE SCALE GENOMIC DNA]</scope>
    <source>
        <strain evidence="8">PN_DK_2014</strain>
    </source>
</reference>
<dbReference type="GO" id="GO:0005829">
    <property type="term" value="C:cytosol"/>
    <property type="evidence" value="ECO:0007669"/>
    <property type="project" value="TreeGrafter"/>
</dbReference>
<dbReference type="PANTHER" id="PTHR10060">
    <property type="entry name" value="TATD FAMILY DEOXYRIBONUCLEASE"/>
    <property type="match status" value="1"/>
</dbReference>
<comment type="similarity">
    <text evidence="1">Belongs to the metallo-dependent hydrolases superfamily. TatD-type hydrolase family.</text>
</comment>
<dbReference type="OMA" id="HDAKSWE"/>
<dbReference type="GO" id="GO:0046872">
    <property type="term" value="F:metal ion binding"/>
    <property type="evidence" value="ECO:0007669"/>
    <property type="project" value="UniProtKB-KW"/>
</dbReference>
<feature type="binding site" evidence="7">
    <location>
        <position position="197"/>
    </location>
    <ligand>
        <name>a divalent metal cation</name>
        <dbReference type="ChEBI" id="CHEBI:60240"/>
        <label>2</label>
    </ligand>
</feature>
<dbReference type="STRING" id="6265.A0A0B2VNR2"/>
<organism evidence="8 9">
    <name type="scientific">Toxocara canis</name>
    <name type="common">Canine roundworm</name>
    <dbReference type="NCBI Taxonomy" id="6265"/>
    <lineage>
        <taxon>Eukaryota</taxon>
        <taxon>Metazoa</taxon>
        <taxon>Ecdysozoa</taxon>
        <taxon>Nematoda</taxon>
        <taxon>Chromadorea</taxon>
        <taxon>Rhabditida</taxon>
        <taxon>Spirurina</taxon>
        <taxon>Ascaridomorpha</taxon>
        <taxon>Ascaridoidea</taxon>
        <taxon>Toxocaridae</taxon>
        <taxon>Toxocara</taxon>
    </lineage>
</organism>
<sequence length="325" mass="36116">MVEEACCVPYELVDIGANLTHPSFKDDILAVLRRSKQAGLSKIIVTGTSVKHSEQARELAALHKGYLYFTAGLSKIIVTGTSVKHSEQARELAALHKGYLYFTAGVHPHDAKEFDEHTLDGLRTLQNEPNCVAVGECGLDFNRNFSPPDQQLAVFEEQVKLACELKKPLFIHEREAHNDMVSILSRYKDVLPPAVIHCFTGTAAEAAKYVEMGLYIGLTGFIWKDRSKNGVKYALQTRKIPLERLVLETDAPFMYSKINDKKIADHIKRVITEGARNMHKFASFSRNEPCALAAQCELIAAYMDESALNVATVTTANAKKIYGLC</sequence>
<evidence type="ECO:0000256" key="2">
    <source>
        <dbReference type="ARBA" id="ARBA00022722"/>
    </source>
</evidence>
<evidence type="ECO:0000256" key="4">
    <source>
        <dbReference type="ARBA" id="ARBA00022801"/>
    </source>
</evidence>
<dbReference type="InterPro" id="IPR050891">
    <property type="entry name" value="TatD-type_Hydrolase"/>
</dbReference>
<dbReference type="PANTHER" id="PTHR10060:SF15">
    <property type="entry name" value="DEOXYRIBONUCLEASE TATDN1"/>
    <property type="match status" value="1"/>
</dbReference>
<keyword evidence="9" id="KW-1185">Reference proteome</keyword>
<comment type="function">
    <text evidence="6">Deoxyribonuclease which catalyzes (in vitro) the decatenation of kinetoplast DNA, which are circular DNA catenated to each other, producing linear DNA molecules. Plays an important role in chromosomal segregation and cell cycle progression during eye development probably via its DNA decatenation activity.</text>
</comment>
<evidence type="ECO:0000256" key="5">
    <source>
        <dbReference type="ARBA" id="ARBA00039767"/>
    </source>
</evidence>
<feature type="binding site" evidence="7">
    <location>
        <position position="250"/>
    </location>
    <ligand>
        <name>a divalent metal cation</name>
        <dbReference type="ChEBI" id="CHEBI:60240"/>
        <label>1</label>
    </ligand>
</feature>
<protein>
    <recommendedName>
        <fullName evidence="5">Deoxyribonuclease TATDN1</fullName>
    </recommendedName>
</protein>
<keyword evidence="2" id="KW-0540">Nuclease</keyword>
<evidence type="ECO:0000256" key="6">
    <source>
        <dbReference type="ARBA" id="ARBA00045223"/>
    </source>
</evidence>
<name>A0A0B2VNR2_TOXCA</name>
<dbReference type="Proteomes" id="UP000031036">
    <property type="component" value="Unassembled WGS sequence"/>
</dbReference>
<dbReference type="GO" id="GO:0008310">
    <property type="term" value="F:single-stranded DNA 3'-5' DNA exonuclease activity"/>
    <property type="evidence" value="ECO:0007669"/>
    <property type="project" value="TreeGrafter"/>
</dbReference>
<keyword evidence="4" id="KW-0378">Hydrolase</keyword>
<dbReference type="Gene3D" id="3.20.20.140">
    <property type="entry name" value="Metal-dependent hydrolases"/>
    <property type="match status" value="2"/>
</dbReference>
<dbReference type="EMBL" id="JPKZ01001277">
    <property type="protein sequence ID" value="KHN83009.1"/>
    <property type="molecule type" value="Genomic_DNA"/>
</dbReference>
<evidence type="ECO:0000256" key="3">
    <source>
        <dbReference type="ARBA" id="ARBA00022723"/>
    </source>
</evidence>